<dbReference type="Proteomes" id="UP001270362">
    <property type="component" value="Unassembled WGS sequence"/>
</dbReference>
<accession>A0AAE0WZC5</accession>
<dbReference type="PANTHER" id="PTHR43798:SF33">
    <property type="entry name" value="HYDROLASE, PUTATIVE (AFU_ORTHOLOGUE AFUA_2G14860)-RELATED"/>
    <property type="match status" value="1"/>
</dbReference>
<dbReference type="InterPro" id="IPR000073">
    <property type="entry name" value="AB_hydrolase_1"/>
</dbReference>
<comment type="caution">
    <text evidence="2">The sequence shown here is derived from an EMBL/GenBank/DDBJ whole genome shotgun (WGS) entry which is preliminary data.</text>
</comment>
<dbReference type="InterPro" id="IPR029058">
    <property type="entry name" value="AB_hydrolase_fold"/>
</dbReference>
<evidence type="ECO:0000313" key="3">
    <source>
        <dbReference type="Proteomes" id="UP001270362"/>
    </source>
</evidence>
<dbReference type="SUPFAM" id="SSF53474">
    <property type="entry name" value="alpha/beta-Hydrolases"/>
    <property type="match status" value="1"/>
</dbReference>
<reference evidence="2" key="1">
    <citation type="journal article" date="2023" name="Mol. Phylogenet. Evol.">
        <title>Genome-scale phylogeny and comparative genomics of the fungal order Sordariales.</title>
        <authorList>
            <person name="Hensen N."/>
            <person name="Bonometti L."/>
            <person name="Westerberg I."/>
            <person name="Brannstrom I.O."/>
            <person name="Guillou S."/>
            <person name="Cros-Aarteil S."/>
            <person name="Calhoun S."/>
            <person name="Haridas S."/>
            <person name="Kuo A."/>
            <person name="Mondo S."/>
            <person name="Pangilinan J."/>
            <person name="Riley R."/>
            <person name="LaButti K."/>
            <person name="Andreopoulos B."/>
            <person name="Lipzen A."/>
            <person name="Chen C."/>
            <person name="Yan M."/>
            <person name="Daum C."/>
            <person name="Ng V."/>
            <person name="Clum A."/>
            <person name="Steindorff A."/>
            <person name="Ohm R.A."/>
            <person name="Martin F."/>
            <person name="Silar P."/>
            <person name="Natvig D.O."/>
            <person name="Lalanne C."/>
            <person name="Gautier V."/>
            <person name="Ament-Velasquez S.L."/>
            <person name="Kruys A."/>
            <person name="Hutchinson M.I."/>
            <person name="Powell A.J."/>
            <person name="Barry K."/>
            <person name="Miller A.N."/>
            <person name="Grigoriev I.V."/>
            <person name="Debuchy R."/>
            <person name="Gladieux P."/>
            <person name="Hiltunen Thoren M."/>
            <person name="Johannesson H."/>
        </authorList>
    </citation>
    <scope>NUCLEOTIDE SEQUENCE</scope>
    <source>
        <strain evidence="2">CBS 314.62</strain>
    </source>
</reference>
<proteinExistence type="predicted"/>
<dbReference type="PANTHER" id="PTHR43798">
    <property type="entry name" value="MONOACYLGLYCEROL LIPASE"/>
    <property type="match status" value="1"/>
</dbReference>
<keyword evidence="2" id="KW-0378">Hydrolase</keyword>
<dbReference type="GO" id="GO:0047372">
    <property type="term" value="F:monoacylglycerol lipase activity"/>
    <property type="evidence" value="ECO:0007669"/>
    <property type="project" value="TreeGrafter"/>
</dbReference>
<dbReference type="InterPro" id="IPR050266">
    <property type="entry name" value="AB_hydrolase_sf"/>
</dbReference>
<sequence>MASSSALTATPRSGPVLRRETIVHPNGQSTAYVYDSFVDPWKPAETILIQHGFGRTAEHFYHWIPLLARKYNVIRRELRGHGGSSVPSPADGKPYAYTTATIVDEIRDTLDQLGLVRVHFLGESTSGMLGEIFAATYPERLHSLIICSSPTYLPPAGVKFLAFGEVSWPYVCRTFGARGWAERLAAAPGTLASNDPAYKDWWIEKVAESTGEGLAGYAEFLIQLDARPYLDKITTPMLILAPTNSAMLTVEAMRELEAKIGSAMLSLVPSKGHEIYCEAAEVCQEAVMDFLAGLEREG</sequence>
<organism evidence="2 3">
    <name type="scientific">Podospora appendiculata</name>
    <dbReference type="NCBI Taxonomy" id="314037"/>
    <lineage>
        <taxon>Eukaryota</taxon>
        <taxon>Fungi</taxon>
        <taxon>Dikarya</taxon>
        <taxon>Ascomycota</taxon>
        <taxon>Pezizomycotina</taxon>
        <taxon>Sordariomycetes</taxon>
        <taxon>Sordariomycetidae</taxon>
        <taxon>Sordariales</taxon>
        <taxon>Podosporaceae</taxon>
        <taxon>Podospora</taxon>
    </lineage>
</organism>
<dbReference type="EMBL" id="JAULSO010000007">
    <property type="protein sequence ID" value="KAK3681245.1"/>
    <property type="molecule type" value="Genomic_DNA"/>
</dbReference>
<evidence type="ECO:0000259" key="1">
    <source>
        <dbReference type="Pfam" id="PF00561"/>
    </source>
</evidence>
<protein>
    <submittedName>
        <fullName evidence="2">Alpha/Beta hydrolase protein</fullName>
    </submittedName>
</protein>
<dbReference type="Pfam" id="PF00561">
    <property type="entry name" value="Abhydrolase_1"/>
    <property type="match status" value="1"/>
</dbReference>
<name>A0AAE0WZC5_9PEZI</name>
<keyword evidence="3" id="KW-1185">Reference proteome</keyword>
<dbReference type="GO" id="GO:0016020">
    <property type="term" value="C:membrane"/>
    <property type="evidence" value="ECO:0007669"/>
    <property type="project" value="TreeGrafter"/>
</dbReference>
<gene>
    <name evidence="2" type="ORF">B0T22DRAFT_302763</name>
</gene>
<evidence type="ECO:0000313" key="2">
    <source>
        <dbReference type="EMBL" id="KAK3681245.1"/>
    </source>
</evidence>
<reference evidence="2" key="2">
    <citation type="submission" date="2023-06" db="EMBL/GenBank/DDBJ databases">
        <authorList>
            <consortium name="Lawrence Berkeley National Laboratory"/>
            <person name="Haridas S."/>
            <person name="Hensen N."/>
            <person name="Bonometti L."/>
            <person name="Westerberg I."/>
            <person name="Brannstrom I.O."/>
            <person name="Guillou S."/>
            <person name="Cros-Aarteil S."/>
            <person name="Calhoun S."/>
            <person name="Kuo A."/>
            <person name="Mondo S."/>
            <person name="Pangilinan J."/>
            <person name="Riley R."/>
            <person name="Labutti K."/>
            <person name="Andreopoulos B."/>
            <person name="Lipzen A."/>
            <person name="Chen C."/>
            <person name="Yanf M."/>
            <person name="Daum C."/>
            <person name="Ng V."/>
            <person name="Clum A."/>
            <person name="Steindorff A."/>
            <person name="Ohm R."/>
            <person name="Martin F."/>
            <person name="Silar P."/>
            <person name="Natvig D."/>
            <person name="Lalanne C."/>
            <person name="Gautier V."/>
            <person name="Ament-Velasquez S.L."/>
            <person name="Kruys A."/>
            <person name="Hutchinson M.I."/>
            <person name="Powell A.J."/>
            <person name="Barry K."/>
            <person name="Miller A.N."/>
            <person name="Grigoriev I.V."/>
            <person name="Debuchy R."/>
            <person name="Gladieux P."/>
            <person name="Thoren M.H."/>
            <person name="Johannesson H."/>
        </authorList>
    </citation>
    <scope>NUCLEOTIDE SEQUENCE</scope>
    <source>
        <strain evidence="2">CBS 314.62</strain>
    </source>
</reference>
<dbReference type="GO" id="GO:0046464">
    <property type="term" value="P:acylglycerol catabolic process"/>
    <property type="evidence" value="ECO:0007669"/>
    <property type="project" value="TreeGrafter"/>
</dbReference>
<feature type="domain" description="AB hydrolase-1" evidence="1">
    <location>
        <begin position="46"/>
        <end position="278"/>
    </location>
</feature>
<dbReference type="Gene3D" id="3.40.50.1820">
    <property type="entry name" value="alpha/beta hydrolase"/>
    <property type="match status" value="1"/>
</dbReference>
<dbReference type="AlphaFoldDB" id="A0AAE0WZC5"/>